<dbReference type="SMART" id="SM00717">
    <property type="entry name" value="SANT"/>
    <property type="match status" value="3"/>
</dbReference>
<protein>
    <recommendedName>
        <fullName evidence="9">DNA-binding protein REB1</fullName>
    </recommendedName>
</protein>
<feature type="region of interest" description="Disordered" evidence="4">
    <location>
        <begin position="146"/>
        <end position="225"/>
    </location>
</feature>
<feature type="compositionally biased region" description="Basic and acidic residues" evidence="4">
    <location>
        <begin position="146"/>
        <end position="158"/>
    </location>
</feature>
<comment type="subcellular location">
    <subcellularLocation>
        <location evidence="1">Nucleus</location>
    </subcellularLocation>
</comment>
<feature type="region of interest" description="Disordered" evidence="4">
    <location>
        <begin position="84"/>
        <end position="134"/>
    </location>
</feature>
<dbReference type="GO" id="GO:0000976">
    <property type="term" value="F:transcription cis-regulatory region binding"/>
    <property type="evidence" value="ECO:0007669"/>
    <property type="project" value="TreeGrafter"/>
</dbReference>
<evidence type="ECO:0000259" key="6">
    <source>
        <dbReference type="PROSITE" id="PS51294"/>
    </source>
</evidence>
<feature type="domain" description="Myb-like" evidence="5">
    <location>
        <begin position="382"/>
        <end position="450"/>
    </location>
</feature>
<evidence type="ECO:0008006" key="9">
    <source>
        <dbReference type="Google" id="ProtNLM"/>
    </source>
</evidence>
<evidence type="ECO:0000259" key="5">
    <source>
        <dbReference type="PROSITE" id="PS50090"/>
    </source>
</evidence>
<dbReference type="InterPro" id="IPR051651">
    <property type="entry name" value="DMTF1_DNA-bind_reg"/>
</dbReference>
<sequence length="556" mass="65199">MMENNKLQDLTHQVDGSDDETTPNDQLNDAVEAAVMKIVNGTFDTDVVGNKKKRKHSGEDDVDDDYEFAQWTGFLDDKFMNASSVVEEQQEEEPVPKKKKKSDKSDKKKKKKKKKDKKKHHDQDEEDKVDVQDSVLELVAQDVEQLKDALEIAEEHPDSGSAGEGEEDEYDDDDNDNDDNEEEEVQSIEPVTEPLPEATAKRGRRTRAPKGTRKKSEPKKPLELPELDYSALTNVDALVHEVSTKTTEWFEENVTPEERNKPRPFSPKEEELVAYYFGGYCYLNGMTRDELCARVWSAERKNDHFWKRIYQAFPYRTRSSVYKHIRRKFHVFDVRAIWTPEEDKKLDELALQHNNNWKLIGEILGRMSEDCRDRWRNYVKCGPKRTKNAWSQEEEDQLIKIVTEIMTQLTNTQVVDTENQLKNINWTVVSEKMNGLRSRIQCRYKWKRIANDEVKHRVSKMPDSTIDWLLRKIKSIGYKSPNGIDWDGVTQHYFRDHTEEEIAQDPYKWGSFDFKEIMDQIRKQHKDENFGDMIDQLTGGSEYPQPDEYSLLRNTK</sequence>
<dbReference type="Pfam" id="PF13921">
    <property type="entry name" value="Myb_DNA-bind_6"/>
    <property type="match status" value="1"/>
</dbReference>
<feature type="compositionally biased region" description="Basic residues" evidence="4">
    <location>
        <begin position="201"/>
        <end position="213"/>
    </location>
</feature>
<dbReference type="Gene3D" id="1.10.10.60">
    <property type="entry name" value="Homeodomain-like"/>
    <property type="match status" value="2"/>
</dbReference>
<accession>C5M8J8</accession>
<dbReference type="RefSeq" id="XP_002548423.1">
    <property type="nucleotide sequence ID" value="XM_002548377.1"/>
</dbReference>
<dbReference type="PROSITE" id="PS50090">
    <property type="entry name" value="MYB_LIKE"/>
    <property type="match status" value="2"/>
</dbReference>
<dbReference type="SUPFAM" id="SSF46689">
    <property type="entry name" value="Homeodomain-like"/>
    <property type="match status" value="2"/>
</dbReference>
<dbReference type="AlphaFoldDB" id="C5M8J8"/>
<dbReference type="eggNOG" id="KOG0051">
    <property type="taxonomic scope" value="Eukaryota"/>
</dbReference>
<dbReference type="KEGG" id="ctp:CTRG_02720"/>
<evidence type="ECO:0000256" key="3">
    <source>
        <dbReference type="ARBA" id="ARBA00023242"/>
    </source>
</evidence>
<dbReference type="VEuPathDB" id="FungiDB:CTRG_02720"/>
<dbReference type="GeneID" id="8302109"/>
<feature type="region of interest" description="Disordered" evidence="4">
    <location>
        <begin position="537"/>
        <end position="556"/>
    </location>
</feature>
<evidence type="ECO:0000256" key="2">
    <source>
        <dbReference type="ARBA" id="ARBA00023125"/>
    </source>
</evidence>
<evidence type="ECO:0000313" key="8">
    <source>
        <dbReference type="Proteomes" id="UP000002037"/>
    </source>
</evidence>
<evidence type="ECO:0000313" key="7">
    <source>
        <dbReference type="EMBL" id="EER33902.1"/>
    </source>
</evidence>
<reference evidence="7 8" key="1">
    <citation type="journal article" date="2009" name="Nature">
        <title>Evolution of pathogenicity and sexual reproduction in eight Candida genomes.</title>
        <authorList>
            <person name="Butler G."/>
            <person name="Rasmussen M.D."/>
            <person name="Lin M.F."/>
            <person name="Santos M.A."/>
            <person name="Sakthikumar S."/>
            <person name="Munro C.A."/>
            <person name="Rheinbay E."/>
            <person name="Grabherr M."/>
            <person name="Forche A."/>
            <person name="Reedy J.L."/>
            <person name="Agrafioti I."/>
            <person name="Arnaud M.B."/>
            <person name="Bates S."/>
            <person name="Brown A.J."/>
            <person name="Brunke S."/>
            <person name="Costanzo M.C."/>
            <person name="Fitzpatrick D.A."/>
            <person name="de Groot P.W."/>
            <person name="Harris D."/>
            <person name="Hoyer L.L."/>
            <person name="Hube B."/>
            <person name="Klis F.M."/>
            <person name="Kodira C."/>
            <person name="Lennard N."/>
            <person name="Logue M.E."/>
            <person name="Martin R."/>
            <person name="Neiman A.M."/>
            <person name="Nikolaou E."/>
            <person name="Quail M.A."/>
            <person name="Quinn J."/>
            <person name="Santos M.C."/>
            <person name="Schmitzberger F.F."/>
            <person name="Sherlock G."/>
            <person name="Shah P."/>
            <person name="Silverstein K.A."/>
            <person name="Skrzypek M.S."/>
            <person name="Soll D."/>
            <person name="Staggs R."/>
            <person name="Stansfield I."/>
            <person name="Stumpf M.P."/>
            <person name="Sudbery P.E."/>
            <person name="Srikantha T."/>
            <person name="Zeng Q."/>
            <person name="Berman J."/>
            <person name="Berriman M."/>
            <person name="Heitman J."/>
            <person name="Gow N.A."/>
            <person name="Lorenz M.C."/>
            <person name="Birren B.W."/>
            <person name="Kellis M."/>
            <person name="Cuomo C.A."/>
        </authorList>
    </citation>
    <scope>NUCLEOTIDE SEQUENCE [LARGE SCALE GENOMIC DNA]</scope>
    <source>
        <strain evidence="8">ATCC MYA-3404 / T1</strain>
    </source>
</reference>
<dbReference type="InterPro" id="IPR009057">
    <property type="entry name" value="Homeodomain-like_sf"/>
</dbReference>
<feature type="region of interest" description="Disordered" evidence="4">
    <location>
        <begin position="1"/>
        <end position="28"/>
    </location>
</feature>
<dbReference type="PANTHER" id="PTHR46380:SF2">
    <property type="entry name" value="CYCLIN-D-BINDING MYB-LIKE TRANSCRIPTION FACTOR 1"/>
    <property type="match status" value="1"/>
</dbReference>
<feature type="domain" description="Myb-like" evidence="5">
    <location>
        <begin position="335"/>
        <end position="379"/>
    </location>
</feature>
<feature type="compositionally biased region" description="Polar residues" evidence="4">
    <location>
        <begin position="1"/>
        <end position="11"/>
    </location>
</feature>
<dbReference type="STRING" id="294747.C5M8J8"/>
<dbReference type="InterPro" id="IPR017930">
    <property type="entry name" value="Myb_dom"/>
</dbReference>
<feature type="domain" description="HTH myb-type" evidence="6">
    <location>
        <begin position="338"/>
        <end position="383"/>
    </location>
</feature>
<dbReference type="HOGENOM" id="CLU_016706_1_0_1"/>
<dbReference type="OrthoDB" id="39591at2759"/>
<evidence type="ECO:0000256" key="1">
    <source>
        <dbReference type="ARBA" id="ARBA00004123"/>
    </source>
</evidence>
<keyword evidence="3" id="KW-0539">Nucleus</keyword>
<keyword evidence="2" id="KW-0238">DNA-binding</keyword>
<dbReference type="GO" id="GO:0003700">
    <property type="term" value="F:DNA-binding transcription factor activity"/>
    <property type="evidence" value="ECO:0007669"/>
    <property type="project" value="TreeGrafter"/>
</dbReference>
<name>C5M8J8_CANTT</name>
<dbReference type="CDD" id="cd00167">
    <property type="entry name" value="SANT"/>
    <property type="match status" value="2"/>
</dbReference>
<feature type="compositionally biased region" description="Basic and acidic residues" evidence="4">
    <location>
        <begin position="214"/>
        <end position="223"/>
    </location>
</feature>
<feature type="compositionally biased region" description="Acidic residues" evidence="4">
    <location>
        <begin position="164"/>
        <end position="186"/>
    </location>
</feature>
<dbReference type="GO" id="GO:0005634">
    <property type="term" value="C:nucleus"/>
    <property type="evidence" value="ECO:0007669"/>
    <property type="project" value="UniProtKB-SubCell"/>
</dbReference>
<dbReference type="InterPro" id="IPR001005">
    <property type="entry name" value="SANT/Myb"/>
</dbReference>
<dbReference type="PROSITE" id="PS51294">
    <property type="entry name" value="HTH_MYB"/>
    <property type="match status" value="1"/>
</dbReference>
<dbReference type="EMBL" id="GG692397">
    <property type="protein sequence ID" value="EER33902.1"/>
    <property type="molecule type" value="Genomic_DNA"/>
</dbReference>
<organism evidence="7 8">
    <name type="scientific">Candida tropicalis (strain ATCC MYA-3404 / T1)</name>
    <name type="common">Yeast</name>
    <dbReference type="NCBI Taxonomy" id="294747"/>
    <lineage>
        <taxon>Eukaryota</taxon>
        <taxon>Fungi</taxon>
        <taxon>Dikarya</taxon>
        <taxon>Ascomycota</taxon>
        <taxon>Saccharomycotina</taxon>
        <taxon>Pichiomycetes</taxon>
        <taxon>Debaryomycetaceae</taxon>
        <taxon>Candida/Lodderomyces clade</taxon>
        <taxon>Candida</taxon>
    </lineage>
</organism>
<dbReference type="Proteomes" id="UP000002037">
    <property type="component" value="Unassembled WGS sequence"/>
</dbReference>
<keyword evidence="8" id="KW-1185">Reference proteome</keyword>
<feature type="compositionally biased region" description="Basic residues" evidence="4">
    <location>
        <begin position="97"/>
        <end position="120"/>
    </location>
</feature>
<feature type="region of interest" description="Disordered" evidence="4">
    <location>
        <begin position="42"/>
        <end position="65"/>
    </location>
</feature>
<gene>
    <name evidence="7" type="ORF">CTRG_02720</name>
</gene>
<evidence type="ECO:0000256" key="4">
    <source>
        <dbReference type="SAM" id="MobiDB-lite"/>
    </source>
</evidence>
<dbReference type="PANTHER" id="PTHR46380">
    <property type="entry name" value="CYCLIN-D-BINDING MYB-LIKE TRANSCRIPTION FACTOR 1"/>
    <property type="match status" value="1"/>
</dbReference>
<proteinExistence type="predicted"/>